<feature type="domain" description="DUF695" evidence="1">
    <location>
        <begin position="32"/>
        <end position="111"/>
    </location>
</feature>
<reference evidence="3 4" key="1">
    <citation type="submission" date="2020-08" db="EMBL/GenBank/DDBJ databases">
        <title>Whole genome shotgun sequence of Actinocatenispora thailandica NBRC 105041.</title>
        <authorList>
            <person name="Komaki H."/>
            <person name="Tamura T."/>
        </authorList>
    </citation>
    <scope>NUCLEOTIDE SEQUENCE [LARGE SCALE GENOMIC DNA]</scope>
    <source>
        <strain evidence="3 4">NBRC 105041</strain>
    </source>
</reference>
<protein>
    <recommendedName>
        <fullName evidence="5">DUF695 domain-containing protein</fullName>
    </recommendedName>
</protein>
<evidence type="ECO:0000259" key="2">
    <source>
        <dbReference type="Pfam" id="PF06877"/>
    </source>
</evidence>
<gene>
    <name evidence="3" type="ORF">Athai_43370</name>
</gene>
<dbReference type="InterPro" id="IPR009671">
    <property type="entry name" value="RraB_dom"/>
</dbReference>
<dbReference type="InterPro" id="IPR016097">
    <property type="entry name" value="DUF695"/>
</dbReference>
<dbReference type="KEGG" id="atl:Athai_43370"/>
<evidence type="ECO:0000259" key="1">
    <source>
        <dbReference type="Pfam" id="PF05117"/>
    </source>
</evidence>
<evidence type="ECO:0000313" key="3">
    <source>
        <dbReference type="EMBL" id="BCJ36834.1"/>
    </source>
</evidence>
<dbReference type="SUPFAM" id="SSF89946">
    <property type="entry name" value="Hypothetical protein VC0424"/>
    <property type="match status" value="1"/>
</dbReference>
<keyword evidence="4" id="KW-1185">Reference proteome</keyword>
<dbReference type="Pfam" id="PF05117">
    <property type="entry name" value="DUF695"/>
    <property type="match status" value="1"/>
</dbReference>
<dbReference type="Pfam" id="PF06877">
    <property type="entry name" value="RraB"/>
    <property type="match status" value="1"/>
</dbReference>
<organism evidence="3 4">
    <name type="scientific">Actinocatenispora thailandica</name>
    <dbReference type="NCBI Taxonomy" id="227318"/>
    <lineage>
        <taxon>Bacteria</taxon>
        <taxon>Bacillati</taxon>
        <taxon>Actinomycetota</taxon>
        <taxon>Actinomycetes</taxon>
        <taxon>Micromonosporales</taxon>
        <taxon>Micromonosporaceae</taxon>
        <taxon>Actinocatenispora</taxon>
    </lineage>
</organism>
<dbReference type="Proteomes" id="UP000611640">
    <property type="component" value="Chromosome"/>
</dbReference>
<dbReference type="RefSeq" id="WP_203963142.1">
    <property type="nucleotide sequence ID" value="NZ_AP023355.1"/>
</dbReference>
<dbReference type="AlphaFoldDB" id="A0A7R7DS90"/>
<dbReference type="InterPro" id="IPR036701">
    <property type="entry name" value="RraB-like_sf"/>
</dbReference>
<accession>A0A7R7DS90</accession>
<evidence type="ECO:0008006" key="5">
    <source>
        <dbReference type="Google" id="ProtNLM"/>
    </source>
</evidence>
<proteinExistence type="predicted"/>
<evidence type="ECO:0000313" key="4">
    <source>
        <dbReference type="Proteomes" id="UP000611640"/>
    </source>
</evidence>
<feature type="domain" description="Regulator of ribonuclease activity B" evidence="2">
    <location>
        <begin position="163"/>
        <end position="254"/>
    </location>
</feature>
<dbReference type="EMBL" id="AP023355">
    <property type="protein sequence ID" value="BCJ36834.1"/>
    <property type="molecule type" value="Genomic_DNA"/>
</dbReference>
<sequence length="259" mass="27355">MPLFRRNKPSWEPDWQTFPGRVPASADRPEADAMLHADLAAVAAAPVAELPVRLTVRVAFGATRPDGSPAAGAAHQLYVFEDKLAAEVAKRADGQYVGRVISDGECTFVFQLPAEPGELRLPAGPELPTGPAVPVQHAEADPDWSYVRAVFSKDPAAEQRSYNRPLVAALVARGDRVEVPRPIEHSAHFADQAGAGATGKELGALGYRVTASTDPEGGVTLTAVRAAPLTAIDEVSVQVQAVVLAHGGDYDGWGSDLVR</sequence>
<name>A0A7R7DS90_9ACTN</name>
<dbReference type="Gene3D" id="3.30.70.970">
    <property type="entry name" value="RraB-like"/>
    <property type="match status" value="1"/>
</dbReference>